<evidence type="ECO:0000313" key="2">
    <source>
        <dbReference type="EMBL" id="CAG7827826.1"/>
    </source>
</evidence>
<evidence type="ECO:0000259" key="1">
    <source>
        <dbReference type="SMART" id="SM00343"/>
    </source>
</evidence>
<reference evidence="2" key="1">
    <citation type="submission" date="2021-06" db="EMBL/GenBank/DDBJ databases">
        <authorList>
            <person name="Hodson N. C."/>
            <person name="Mongue J. A."/>
            <person name="Jaron S. K."/>
        </authorList>
    </citation>
    <scope>NUCLEOTIDE SEQUENCE</scope>
</reference>
<feature type="non-terminal residue" evidence="2">
    <location>
        <position position="195"/>
    </location>
</feature>
<dbReference type="EMBL" id="CAJVCH010545035">
    <property type="protein sequence ID" value="CAG7827826.1"/>
    <property type="molecule type" value="Genomic_DNA"/>
</dbReference>
<dbReference type="GO" id="GO:0003676">
    <property type="term" value="F:nucleic acid binding"/>
    <property type="evidence" value="ECO:0007669"/>
    <property type="project" value="InterPro"/>
</dbReference>
<dbReference type="InterPro" id="IPR001878">
    <property type="entry name" value="Znf_CCHC"/>
</dbReference>
<dbReference type="PANTHER" id="PTHR47331">
    <property type="entry name" value="PHD-TYPE DOMAIN-CONTAINING PROTEIN"/>
    <property type="match status" value="1"/>
</dbReference>
<dbReference type="GO" id="GO:0008270">
    <property type="term" value="F:zinc ion binding"/>
    <property type="evidence" value="ECO:0007669"/>
    <property type="project" value="InterPro"/>
</dbReference>
<feature type="non-terminal residue" evidence="2">
    <location>
        <position position="1"/>
    </location>
</feature>
<dbReference type="OrthoDB" id="8056668at2759"/>
<comment type="caution">
    <text evidence="2">The sequence shown here is derived from an EMBL/GenBank/DDBJ whole genome shotgun (WGS) entry which is preliminary data.</text>
</comment>
<dbReference type="Proteomes" id="UP000708208">
    <property type="component" value="Unassembled WGS sequence"/>
</dbReference>
<feature type="domain" description="CCHC-type" evidence="1">
    <location>
        <begin position="156"/>
        <end position="172"/>
    </location>
</feature>
<sequence length="195" mass="22430">KVRSTPSPTTSKPESIIHFSNKVTNLVAMVKTLNQQNHMHNPSLIEELVLKLPQQRQEKWYKQARKLTNGPSLEDFEIWLGDLAVTISYVPSTQTSQEKSTDFKKHERKPVMNIVDKDDKVACVNCRKTDHSLEKCKEFLEMTAHDKWKTVKNFGCCFRCLGKGHRIENCSQKDTCGIDSCIKAHHKLLHPTRKS</sequence>
<protein>
    <recommendedName>
        <fullName evidence="1">CCHC-type domain-containing protein</fullName>
    </recommendedName>
</protein>
<evidence type="ECO:0000313" key="3">
    <source>
        <dbReference type="Proteomes" id="UP000708208"/>
    </source>
</evidence>
<name>A0A8J2L8A6_9HEXA</name>
<dbReference type="PANTHER" id="PTHR47331:SF5">
    <property type="entry name" value="RIBONUCLEASE H"/>
    <property type="match status" value="1"/>
</dbReference>
<feature type="domain" description="CCHC-type" evidence="1">
    <location>
        <begin position="122"/>
        <end position="138"/>
    </location>
</feature>
<proteinExistence type="predicted"/>
<keyword evidence="3" id="KW-1185">Reference proteome</keyword>
<dbReference type="SMART" id="SM00343">
    <property type="entry name" value="ZnF_C2HC"/>
    <property type="match status" value="2"/>
</dbReference>
<organism evidence="2 3">
    <name type="scientific">Allacma fusca</name>
    <dbReference type="NCBI Taxonomy" id="39272"/>
    <lineage>
        <taxon>Eukaryota</taxon>
        <taxon>Metazoa</taxon>
        <taxon>Ecdysozoa</taxon>
        <taxon>Arthropoda</taxon>
        <taxon>Hexapoda</taxon>
        <taxon>Collembola</taxon>
        <taxon>Symphypleona</taxon>
        <taxon>Sminthuridae</taxon>
        <taxon>Allacma</taxon>
    </lineage>
</organism>
<accession>A0A8J2L8A6</accession>
<gene>
    <name evidence="2" type="ORF">AFUS01_LOCUS37787</name>
</gene>
<dbReference type="AlphaFoldDB" id="A0A8J2L8A6"/>